<reference evidence="2" key="1">
    <citation type="submission" date="2015-06" db="EMBL/GenBank/DDBJ databases">
        <authorList>
            <person name="Nguyen H."/>
        </authorList>
    </citation>
    <scope>NUCLEOTIDE SEQUENCE</scope>
    <source>
        <strain evidence="2">DAOM 180753</strain>
    </source>
</reference>
<evidence type="ECO:0000313" key="2">
    <source>
        <dbReference type="EMBL" id="KAJ9482287.1"/>
    </source>
</evidence>
<evidence type="ECO:0000256" key="1">
    <source>
        <dbReference type="SAM" id="MobiDB-lite"/>
    </source>
</evidence>
<gene>
    <name evidence="2" type="ORF">VN97_g11146</name>
</gene>
<reference evidence="2" key="2">
    <citation type="journal article" date="2016" name="Fungal Biol.">
        <title>Ochratoxin A production by Penicillium thymicola.</title>
        <authorList>
            <person name="Nguyen H.D.T."/>
            <person name="McMullin D.R."/>
            <person name="Ponomareva E."/>
            <person name="Riley R."/>
            <person name="Pomraning K.R."/>
            <person name="Baker S.E."/>
            <person name="Seifert K.A."/>
        </authorList>
    </citation>
    <scope>NUCLEOTIDE SEQUENCE</scope>
    <source>
        <strain evidence="2">DAOM 180753</strain>
    </source>
</reference>
<name>A0AAI9T7Q4_PENTH</name>
<accession>A0AAI9T7Q4</accession>
<evidence type="ECO:0008006" key="4">
    <source>
        <dbReference type="Google" id="ProtNLM"/>
    </source>
</evidence>
<comment type="caution">
    <text evidence="2">The sequence shown here is derived from an EMBL/GenBank/DDBJ whole genome shotgun (WGS) entry which is preliminary data.</text>
</comment>
<sequence length="335" mass="37076">MKSSAKRDTKLPDQLWPNGGDAKAKKSDFNARDDDMNEDTVGEASPPKKLFGKSHVHRMSVPVKPNEKSASPALSKKGSLDRYHKSYYIDQAGTGVIALKDTENLPICLIKDRDAGKLRIRGLQFASHRNILSLIDHFQSGYTLHLVYEYEHLAISLGCVAGNVQFSDADIATVCREILEGLKFIHSALRTSYGLLDFSNVLLTWQGEVKLGTSCPLNLNFTNSREANIGESLLKEHSSDTIQKDIQDVGSIVVFLSDRTAALLGSSHDPDTSPLSQMAYSFVQRTKEDTTVESLIKDEFLHLANPGGAWSLKRHYFRTLPLGIRIGSKANEDDN</sequence>
<organism evidence="2 3">
    <name type="scientific">Penicillium thymicola</name>
    <dbReference type="NCBI Taxonomy" id="293382"/>
    <lineage>
        <taxon>Eukaryota</taxon>
        <taxon>Fungi</taxon>
        <taxon>Dikarya</taxon>
        <taxon>Ascomycota</taxon>
        <taxon>Pezizomycotina</taxon>
        <taxon>Eurotiomycetes</taxon>
        <taxon>Eurotiomycetidae</taxon>
        <taxon>Eurotiales</taxon>
        <taxon>Aspergillaceae</taxon>
        <taxon>Penicillium</taxon>
    </lineage>
</organism>
<dbReference type="AlphaFoldDB" id="A0AAI9T7Q4"/>
<protein>
    <recommendedName>
        <fullName evidence="4">Protein kinase domain-containing protein</fullName>
    </recommendedName>
</protein>
<feature type="compositionally biased region" description="Basic and acidic residues" evidence="1">
    <location>
        <begin position="22"/>
        <end position="34"/>
    </location>
</feature>
<evidence type="ECO:0000313" key="3">
    <source>
        <dbReference type="Proteomes" id="UP001227192"/>
    </source>
</evidence>
<feature type="compositionally biased region" description="Basic and acidic residues" evidence="1">
    <location>
        <begin position="1"/>
        <end position="11"/>
    </location>
</feature>
<dbReference type="Gene3D" id="1.10.510.10">
    <property type="entry name" value="Transferase(Phosphotransferase) domain 1"/>
    <property type="match status" value="1"/>
</dbReference>
<dbReference type="SUPFAM" id="SSF56112">
    <property type="entry name" value="Protein kinase-like (PK-like)"/>
    <property type="match status" value="1"/>
</dbReference>
<keyword evidence="3" id="KW-1185">Reference proteome</keyword>
<dbReference type="InterPro" id="IPR011009">
    <property type="entry name" value="Kinase-like_dom_sf"/>
</dbReference>
<proteinExistence type="predicted"/>
<dbReference type="Proteomes" id="UP001227192">
    <property type="component" value="Unassembled WGS sequence"/>
</dbReference>
<dbReference type="EMBL" id="LACB01000583">
    <property type="protein sequence ID" value="KAJ9482287.1"/>
    <property type="molecule type" value="Genomic_DNA"/>
</dbReference>
<feature type="region of interest" description="Disordered" evidence="1">
    <location>
        <begin position="1"/>
        <end position="52"/>
    </location>
</feature>